<reference evidence="2 3" key="1">
    <citation type="submission" date="2024-03" db="EMBL/GenBank/DDBJ databases">
        <authorList>
            <person name="Jo J.-H."/>
        </authorList>
    </citation>
    <scope>NUCLEOTIDE SEQUENCE [LARGE SCALE GENOMIC DNA]</scope>
    <source>
        <strain evidence="2 3">PS1R-30</strain>
    </source>
</reference>
<feature type="chain" id="PRO_5047103120" evidence="1">
    <location>
        <begin position="20"/>
        <end position="232"/>
    </location>
</feature>
<evidence type="ECO:0000256" key="1">
    <source>
        <dbReference type="SAM" id="SignalP"/>
    </source>
</evidence>
<name>A0ABU8RUG8_9SPHN</name>
<comment type="caution">
    <text evidence="2">The sequence shown here is derived from an EMBL/GenBank/DDBJ whole genome shotgun (WGS) entry which is preliminary data.</text>
</comment>
<keyword evidence="3" id="KW-1185">Reference proteome</keyword>
<evidence type="ECO:0000313" key="2">
    <source>
        <dbReference type="EMBL" id="MEJ5976712.1"/>
    </source>
</evidence>
<keyword evidence="1" id="KW-0732">Signal</keyword>
<protein>
    <submittedName>
        <fullName evidence="2">Uncharacterized protein</fullName>
    </submittedName>
</protein>
<accession>A0ABU8RUG8</accession>
<dbReference type="EMBL" id="JBBHJZ010000002">
    <property type="protein sequence ID" value="MEJ5976712.1"/>
    <property type="molecule type" value="Genomic_DNA"/>
</dbReference>
<proteinExistence type="predicted"/>
<sequence>MSWLMPLLLSQAMATPFSAFPVADEELAQMRGGFSLPNGIDVALAVQTQTTIDGAIVLRTVFQASEGPASFAAYVPAAGQNAADANVSQKAQTSSTTPVAIEFDNRNGFRFSPGVPLPVVGSGSQSEKIAEGTPAGFSEIGANGPTVTSAGVVTLSKIGSSYTATLDDTMLRVTHLAGQAFGSIVANSADNKAIDVETTIDLNLSGASPDVLGSAMFRVENTALDALRSRNQ</sequence>
<dbReference type="Proteomes" id="UP001361239">
    <property type="component" value="Unassembled WGS sequence"/>
</dbReference>
<feature type="signal peptide" evidence="1">
    <location>
        <begin position="1"/>
        <end position="19"/>
    </location>
</feature>
<dbReference type="RefSeq" id="WP_339586674.1">
    <property type="nucleotide sequence ID" value="NZ_JBBHJZ010000002.1"/>
</dbReference>
<evidence type="ECO:0000313" key="3">
    <source>
        <dbReference type="Proteomes" id="UP001361239"/>
    </source>
</evidence>
<gene>
    <name evidence="2" type="ORF">WG901_08705</name>
</gene>
<organism evidence="2 3">
    <name type="scientific">Novosphingobium anseongense</name>
    <dbReference type="NCBI Taxonomy" id="3133436"/>
    <lineage>
        <taxon>Bacteria</taxon>
        <taxon>Pseudomonadati</taxon>
        <taxon>Pseudomonadota</taxon>
        <taxon>Alphaproteobacteria</taxon>
        <taxon>Sphingomonadales</taxon>
        <taxon>Sphingomonadaceae</taxon>
        <taxon>Novosphingobium</taxon>
    </lineage>
</organism>